<protein>
    <submittedName>
        <fullName evidence="1">Uncharacterized protein</fullName>
    </submittedName>
</protein>
<dbReference type="EMBL" id="CM037619">
    <property type="protein sequence ID" value="KAH8007410.1"/>
    <property type="molecule type" value="Genomic_DNA"/>
</dbReference>
<accession>A0ACB8FR47</accession>
<comment type="caution">
    <text evidence="1">The sequence shown here is derived from an EMBL/GenBank/DDBJ whole genome shotgun (WGS) entry which is preliminary data.</text>
</comment>
<sequence>MMRNTPSKVGIKPVVHIASHDAKTKREQERPYTAPDPGHVMGQWPRAGDPCSFGTELGNTVPDLLRKGCISNVSRSVCTGAASGASGHTGTAHLFNDSGAVGTGAASGVKGHTRTVHLFYTSGTGHCRQVTRSEYTLPHLM</sequence>
<evidence type="ECO:0000313" key="2">
    <source>
        <dbReference type="Proteomes" id="UP000827872"/>
    </source>
</evidence>
<gene>
    <name evidence="1" type="ORF">K3G42_021746</name>
</gene>
<dbReference type="Proteomes" id="UP000827872">
    <property type="component" value="Linkage Group LG06"/>
</dbReference>
<organism evidence="1 2">
    <name type="scientific">Sphaerodactylus townsendi</name>
    <dbReference type="NCBI Taxonomy" id="933632"/>
    <lineage>
        <taxon>Eukaryota</taxon>
        <taxon>Metazoa</taxon>
        <taxon>Chordata</taxon>
        <taxon>Craniata</taxon>
        <taxon>Vertebrata</taxon>
        <taxon>Euteleostomi</taxon>
        <taxon>Lepidosauria</taxon>
        <taxon>Squamata</taxon>
        <taxon>Bifurcata</taxon>
        <taxon>Gekkota</taxon>
        <taxon>Sphaerodactylidae</taxon>
        <taxon>Sphaerodactylus</taxon>
    </lineage>
</organism>
<reference evidence="1" key="1">
    <citation type="submission" date="2021-08" db="EMBL/GenBank/DDBJ databases">
        <title>The first chromosome-level gecko genome reveals the dynamic sex chromosomes of Neotropical dwarf geckos (Sphaerodactylidae: Sphaerodactylus).</title>
        <authorList>
            <person name="Pinto B.J."/>
            <person name="Keating S.E."/>
            <person name="Gamble T."/>
        </authorList>
    </citation>
    <scope>NUCLEOTIDE SEQUENCE</scope>
    <source>
        <strain evidence="1">TG3544</strain>
    </source>
</reference>
<proteinExistence type="predicted"/>
<name>A0ACB8FR47_9SAUR</name>
<keyword evidence="2" id="KW-1185">Reference proteome</keyword>
<evidence type="ECO:0000313" key="1">
    <source>
        <dbReference type="EMBL" id="KAH8007410.1"/>
    </source>
</evidence>